<organism evidence="3 4">
    <name type="scientific">Polypedilum vanderplanki</name>
    <name type="common">Sleeping chironomid midge</name>
    <dbReference type="NCBI Taxonomy" id="319348"/>
    <lineage>
        <taxon>Eukaryota</taxon>
        <taxon>Metazoa</taxon>
        <taxon>Ecdysozoa</taxon>
        <taxon>Arthropoda</taxon>
        <taxon>Hexapoda</taxon>
        <taxon>Insecta</taxon>
        <taxon>Pterygota</taxon>
        <taxon>Neoptera</taxon>
        <taxon>Endopterygota</taxon>
        <taxon>Diptera</taxon>
        <taxon>Nematocera</taxon>
        <taxon>Chironomoidea</taxon>
        <taxon>Chironomidae</taxon>
        <taxon>Chironominae</taxon>
        <taxon>Polypedilum</taxon>
        <taxon>Polypedilum</taxon>
    </lineage>
</organism>
<evidence type="ECO:0000313" key="4">
    <source>
        <dbReference type="Proteomes" id="UP001107558"/>
    </source>
</evidence>
<dbReference type="EMBL" id="JADBJN010000001">
    <property type="protein sequence ID" value="KAG5682810.1"/>
    <property type="molecule type" value="Genomic_DNA"/>
</dbReference>
<feature type="region of interest" description="Disordered" evidence="2">
    <location>
        <begin position="634"/>
        <end position="668"/>
    </location>
</feature>
<dbReference type="Proteomes" id="UP001107558">
    <property type="component" value="Chromosome 1"/>
</dbReference>
<keyword evidence="1" id="KW-0175">Coiled coil</keyword>
<evidence type="ECO:0000313" key="3">
    <source>
        <dbReference type="EMBL" id="KAG5682810.1"/>
    </source>
</evidence>
<evidence type="ECO:0000256" key="1">
    <source>
        <dbReference type="SAM" id="Coils"/>
    </source>
</evidence>
<accession>A0A9J6CKP8</accession>
<dbReference type="OrthoDB" id="6368736at2759"/>
<evidence type="ECO:0000256" key="2">
    <source>
        <dbReference type="SAM" id="MobiDB-lite"/>
    </source>
</evidence>
<keyword evidence="4" id="KW-1185">Reference proteome</keyword>
<proteinExistence type="predicted"/>
<dbReference type="AlphaFoldDB" id="A0A9J6CKP8"/>
<protein>
    <submittedName>
        <fullName evidence="3">Uncharacterized protein</fullName>
    </submittedName>
</protein>
<feature type="compositionally biased region" description="Basic and acidic residues" evidence="2">
    <location>
        <begin position="640"/>
        <end position="658"/>
    </location>
</feature>
<sequence length="1248" mass="144845">MMCEQELSAFFAHIDEISQDSSSLDQFQLLQKYRNENVRLVQTLSKIRETTKGLLDILKEERRIKAQSQQQLDHVNGQFSELQKKFDKLERSNVNNEFSYRETIDEYKQKQQSLIAEKQELAKDYFEVLEEATMFHNYEIKKERLKLITKTSTFLKGILGDKFKKPMLITKKSVSKRSRTTKKESTTDVEAIKKTKRRKLDIFEMQSISEASSPASFYDEGTADMAEENENDSAYTYNTFSIGNETSYTFLQSKKVSTFSQTVSQCKCYIDTEETELVSVGVNTENVILSPSLPSLRDDDDLIFDQDQVVNSTVNSISETVLDSYDNVENVAESNYSLSCCSDDNEMLPILSTPPRINIHKSSLEKLTDTSNFDTLSNLSSISPLKDEISKSSEKIKNASKNLLNNFKLPRLSLTPTKEMKDQETETCEPTRALMSDKSTYTTRSLTHRGTMTPALITKNFGMQFPDVSFDKILEMMEFEVPDCLSPIKDIEKVTQETQTDIKNVTRELCSTSEINKNLLTSEEQSFIVLGQTIFNLFLNRLKENNKTVKDDDIRTREKLWQFLRQQYLDRFDELTFDEYFNTSLISENEYNENLHKSKSQESIDDLKEVKCNLDANLILKDIETELYVSESSGSLKSSDSSEKCNSEHQETFSHEDLDNLPSSTEKENECETSLSLSPIAEINHNDPVDVHIQEIEKILKDIEFLVKEPVKLVSPILEFEDFMWSTIFPSNDNKINEEESPIEDEHVLHGYRIEHEPINIPIEFCYSPDEPPYISTSSITPYQPRIIPLENTIRRNLDTTHKDVIAYNQKTRSKLVLWQQEHKITSKNNDKLLCKMRKIIKCYLDSEWTIENLEICVNGLQNRNETILIEAIYETVEDNLWDKEINSDFTPPAPPLPRFQQKLILLISKLTEINSRLPHLLIADLELKLFKFEESSSASLDHLRNLAYYYTALVDLFFEGNSTMAFYFIVKCMYFFGHKAIVMAFVIIKAFPLTLPKKSLLLKKYNDSVELENLTGLELSKFRIELEWVDSLDLCVMYLLTNIQMYRKKDEEFKIIYEHELFNYVPKFYGFALNFISAQKLITILMNRIENGELTNLSMALILLGKRMNSDSTIKILLKEHLMPLLYKYINEDINNSDNIEQAKIDKICLLIEAISSILKPLGEEKGGKIFEEVFPLIINIHSRSSRQQIQECCIKAILRLQRFIKNHKEIYEIIKHRYENGEPFSETLSHAISTFIHRKKQVYFKN</sequence>
<comment type="caution">
    <text evidence="3">The sequence shown here is derived from an EMBL/GenBank/DDBJ whole genome shotgun (WGS) entry which is preliminary data.</text>
</comment>
<name>A0A9J6CKP8_POLVA</name>
<reference evidence="3" key="1">
    <citation type="submission" date="2021-03" db="EMBL/GenBank/DDBJ databases">
        <title>Chromosome level genome of the anhydrobiotic midge Polypedilum vanderplanki.</title>
        <authorList>
            <person name="Yoshida Y."/>
            <person name="Kikawada T."/>
            <person name="Gusev O."/>
        </authorList>
    </citation>
    <scope>NUCLEOTIDE SEQUENCE</scope>
    <source>
        <strain evidence="3">NIAS01</strain>
        <tissue evidence="3">Whole body or cell culture</tissue>
    </source>
</reference>
<gene>
    <name evidence="3" type="ORF">PVAND_012137</name>
</gene>
<feature type="coiled-coil region" evidence="1">
    <location>
        <begin position="30"/>
        <end position="124"/>
    </location>
</feature>